<dbReference type="InterPro" id="IPR050471">
    <property type="entry name" value="AB_hydrolase"/>
</dbReference>
<dbReference type="Proteomes" id="UP000290365">
    <property type="component" value="Chromosome"/>
</dbReference>
<dbReference type="OrthoDB" id="9805423at2"/>
<dbReference type="KEGG" id="kbs:EPA93_36275"/>
<dbReference type="PANTHER" id="PTHR43433">
    <property type="entry name" value="HYDROLASE, ALPHA/BETA FOLD FAMILY PROTEIN"/>
    <property type="match status" value="1"/>
</dbReference>
<reference evidence="2 3" key="1">
    <citation type="submission" date="2019-01" db="EMBL/GenBank/DDBJ databases">
        <title>Ktedonosporobacter rubrisoli SCAWS-G2.</title>
        <authorList>
            <person name="Huang Y."/>
            <person name="Yan B."/>
        </authorList>
    </citation>
    <scope>NUCLEOTIDE SEQUENCE [LARGE SCALE GENOMIC DNA]</scope>
    <source>
        <strain evidence="2 3">SCAWS-G2</strain>
    </source>
</reference>
<evidence type="ECO:0000259" key="1">
    <source>
        <dbReference type="Pfam" id="PF00561"/>
    </source>
</evidence>
<name>A0A4P6K0I7_KTERU</name>
<dbReference type="PANTHER" id="PTHR43433:SF5">
    <property type="entry name" value="AB HYDROLASE-1 DOMAIN-CONTAINING PROTEIN"/>
    <property type="match status" value="1"/>
</dbReference>
<gene>
    <name evidence="2" type="ORF">EPA93_36275</name>
</gene>
<protein>
    <submittedName>
        <fullName evidence="2">Alpha/beta hydrolase</fullName>
    </submittedName>
</protein>
<dbReference type="GO" id="GO:0016787">
    <property type="term" value="F:hydrolase activity"/>
    <property type="evidence" value="ECO:0007669"/>
    <property type="project" value="UniProtKB-KW"/>
</dbReference>
<proteinExistence type="predicted"/>
<evidence type="ECO:0000313" key="3">
    <source>
        <dbReference type="Proteomes" id="UP000290365"/>
    </source>
</evidence>
<accession>A0A4P6K0I7</accession>
<dbReference type="Pfam" id="PF00561">
    <property type="entry name" value="Abhydrolase_1"/>
    <property type="match status" value="1"/>
</dbReference>
<keyword evidence="2" id="KW-0378">Hydrolase</keyword>
<dbReference type="InterPro" id="IPR029058">
    <property type="entry name" value="AB_hydrolase_fold"/>
</dbReference>
<evidence type="ECO:0000313" key="2">
    <source>
        <dbReference type="EMBL" id="QBD81140.1"/>
    </source>
</evidence>
<feature type="domain" description="AB hydrolase-1" evidence="1">
    <location>
        <begin position="29"/>
        <end position="133"/>
    </location>
</feature>
<dbReference type="EMBL" id="CP035758">
    <property type="protein sequence ID" value="QBD81140.1"/>
    <property type="molecule type" value="Genomic_DNA"/>
</dbReference>
<organism evidence="2 3">
    <name type="scientific">Ktedonosporobacter rubrisoli</name>
    <dbReference type="NCBI Taxonomy" id="2509675"/>
    <lineage>
        <taxon>Bacteria</taxon>
        <taxon>Bacillati</taxon>
        <taxon>Chloroflexota</taxon>
        <taxon>Ktedonobacteria</taxon>
        <taxon>Ktedonobacterales</taxon>
        <taxon>Ktedonosporobacteraceae</taxon>
        <taxon>Ktedonosporobacter</taxon>
    </lineage>
</organism>
<dbReference type="AlphaFoldDB" id="A0A4P6K0I7"/>
<dbReference type="RefSeq" id="WP_129892201.1">
    <property type="nucleotide sequence ID" value="NZ_CP035758.1"/>
</dbReference>
<sequence>MSSKHTQRSKVSNGDVKLAVSLTGKGQQLIFFNGLGATQAIWKSVIRHLTGQYQVVTFDFRGHGKATGAKDYSFDSFLTDAEAVLAAWGKDKPLLVAWSMGADLAIRYAAAHPGSVGGILIIDGALPAQLIDDPEEVKRLLHNPWMRLGFFALGLIGMGYQLSPDEQLTLNMQLDASRKLILQVYEKLDCPVELILASKTAGEKGAYASRINMLWLAAAERLASTYPALPIHWLESIHQLPLKKPVELARAIDDFSRRVKREG</sequence>
<dbReference type="SUPFAM" id="SSF53474">
    <property type="entry name" value="alpha/beta-Hydrolases"/>
    <property type="match status" value="1"/>
</dbReference>
<dbReference type="Gene3D" id="3.40.50.1820">
    <property type="entry name" value="alpha/beta hydrolase"/>
    <property type="match status" value="1"/>
</dbReference>
<dbReference type="InterPro" id="IPR000073">
    <property type="entry name" value="AB_hydrolase_1"/>
</dbReference>
<keyword evidence="3" id="KW-1185">Reference proteome</keyword>